<comment type="caution">
    <text evidence="1">The sequence shown here is derived from an EMBL/GenBank/DDBJ whole genome shotgun (WGS) entry which is preliminary data.</text>
</comment>
<accession>A0A388THE6</accession>
<dbReference type="Pfam" id="PF13711">
    <property type="entry name" value="DUF4160"/>
    <property type="match status" value="1"/>
</dbReference>
<dbReference type="Proteomes" id="UP000275925">
    <property type="component" value="Unassembled WGS sequence"/>
</dbReference>
<dbReference type="EMBL" id="BGZO01000022">
    <property type="protein sequence ID" value="GBR76281.1"/>
    <property type="molecule type" value="Genomic_DNA"/>
</dbReference>
<dbReference type="InterPro" id="IPR025427">
    <property type="entry name" value="DUF4160"/>
</dbReference>
<name>A0A388THE6_9BACT</name>
<keyword evidence="2" id="KW-1185">Reference proteome</keyword>
<sequence>MYNDKDVVVSLDGEILDGSLLKKQMRILWGWLEIHEDELYKAWNEAVQGRNPDKIEPLR</sequence>
<evidence type="ECO:0008006" key="3">
    <source>
        <dbReference type="Google" id="ProtNLM"/>
    </source>
</evidence>
<evidence type="ECO:0000313" key="2">
    <source>
        <dbReference type="Proteomes" id="UP000275925"/>
    </source>
</evidence>
<organism evidence="1 2">
    <name type="scientific">Candidatus Termititenax persephonae</name>
    <dbReference type="NCBI Taxonomy" id="2218525"/>
    <lineage>
        <taxon>Bacteria</taxon>
        <taxon>Bacillati</taxon>
        <taxon>Candidatus Margulisiibacteriota</taxon>
        <taxon>Candidatus Termititenacia</taxon>
        <taxon>Candidatus Termititenacales</taxon>
        <taxon>Candidatus Termititenacaceae</taxon>
        <taxon>Candidatus Termititenax</taxon>
    </lineage>
</organism>
<protein>
    <recommendedName>
        <fullName evidence="3">DUF4160 domain-containing protein</fullName>
    </recommendedName>
</protein>
<dbReference type="AlphaFoldDB" id="A0A388THE6"/>
<proteinExistence type="predicted"/>
<reference evidence="1 2" key="1">
    <citation type="journal article" date="2019" name="ISME J.">
        <title>Genome analyses of uncultured TG2/ZB3 bacteria in 'Margulisbacteria' specifically attached to ectosymbiotic spirochetes of protists in the termite gut.</title>
        <authorList>
            <person name="Utami Y.D."/>
            <person name="Kuwahara H."/>
            <person name="Igai K."/>
            <person name="Murakami T."/>
            <person name="Sugaya K."/>
            <person name="Morikawa T."/>
            <person name="Nagura Y."/>
            <person name="Yuki M."/>
            <person name="Deevong P."/>
            <person name="Inoue T."/>
            <person name="Kihara K."/>
            <person name="Lo N."/>
            <person name="Yamada A."/>
            <person name="Ohkuma M."/>
            <person name="Hongoh Y."/>
        </authorList>
    </citation>
    <scope>NUCLEOTIDE SEQUENCE [LARGE SCALE GENOMIC DNA]</scope>
    <source>
        <strain evidence="1">NkOx7-02</strain>
    </source>
</reference>
<evidence type="ECO:0000313" key="1">
    <source>
        <dbReference type="EMBL" id="GBR76281.1"/>
    </source>
</evidence>
<gene>
    <name evidence="1" type="ORF">NO2_0853</name>
</gene>